<evidence type="ECO:0000313" key="1">
    <source>
        <dbReference type="EMBL" id="MBI3627750.1"/>
    </source>
</evidence>
<comment type="caution">
    <text evidence="1">The sequence shown here is derived from an EMBL/GenBank/DDBJ whole genome shotgun (WGS) entry which is preliminary data.</text>
</comment>
<organism evidence="1 2">
    <name type="scientific">Candidatus Sungiibacteriota bacterium</name>
    <dbReference type="NCBI Taxonomy" id="2750080"/>
    <lineage>
        <taxon>Bacteria</taxon>
        <taxon>Candidatus Sungiibacteriota</taxon>
    </lineage>
</organism>
<gene>
    <name evidence="1" type="ORF">HY220_03355</name>
</gene>
<dbReference type="EMBL" id="JACQCQ010000012">
    <property type="protein sequence ID" value="MBI3627750.1"/>
    <property type="molecule type" value="Genomic_DNA"/>
</dbReference>
<name>A0A9D6LNT2_9BACT</name>
<protein>
    <submittedName>
        <fullName evidence="1">Uncharacterized protein</fullName>
    </submittedName>
</protein>
<sequence>MDESMVRPAIEFGKDHGLIHEAVITGRKVGAGEEFWAILAHDEERFREIVALVLPKKPKGTKQSEDETSEWTRFYREVFSLELDLAGLVLPQKPKGFNWLIVVAAGLTPNRAYAECEKRFSCWCHAEDLDEATRGRNDREPTKTYAVRLRDRVEADNELNSKSANDLTREKISGVTLLERLILELWYHWKTGGHLDIDNVTLCSGSRGPGGDVPRVHWRGGCMRVYWTPPGDSLSLLRSRQAVS</sequence>
<accession>A0A9D6LNT2</accession>
<evidence type="ECO:0000313" key="2">
    <source>
        <dbReference type="Proteomes" id="UP000808388"/>
    </source>
</evidence>
<dbReference type="AlphaFoldDB" id="A0A9D6LNT2"/>
<dbReference type="Proteomes" id="UP000808388">
    <property type="component" value="Unassembled WGS sequence"/>
</dbReference>
<proteinExistence type="predicted"/>
<reference evidence="1" key="1">
    <citation type="submission" date="2020-07" db="EMBL/GenBank/DDBJ databases">
        <title>Huge and variable diversity of episymbiotic CPR bacteria and DPANN archaea in groundwater ecosystems.</title>
        <authorList>
            <person name="He C.Y."/>
            <person name="Keren R."/>
            <person name="Whittaker M."/>
            <person name="Farag I.F."/>
            <person name="Doudna J."/>
            <person name="Cate J.H.D."/>
            <person name="Banfield J.F."/>
        </authorList>
    </citation>
    <scope>NUCLEOTIDE SEQUENCE</scope>
    <source>
        <strain evidence="1">NC_groundwater_972_Pr1_S-0.2um_49_27</strain>
    </source>
</reference>